<dbReference type="SMART" id="SM00382">
    <property type="entry name" value="AAA"/>
    <property type="match status" value="1"/>
</dbReference>
<gene>
    <name evidence="2" type="ORF">DYS74_01580</name>
</gene>
<dbReference type="InterPro" id="IPR003593">
    <property type="entry name" value="AAA+_ATPase"/>
</dbReference>
<keyword evidence="2" id="KW-0548">Nucleotidyltransferase</keyword>
<proteinExistence type="predicted"/>
<dbReference type="SUPFAM" id="SSF52540">
    <property type="entry name" value="P-loop containing nucleoside triphosphate hydrolases"/>
    <property type="match status" value="1"/>
</dbReference>
<protein>
    <submittedName>
        <fullName evidence="2">DNA polymerase III subunit delta</fullName>
        <ecNumber evidence="2">2.7.7.7</ecNumber>
    </submittedName>
</protein>
<dbReference type="NCBIfam" id="NF005677">
    <property type="entry name" value="PRK07471.1"/>
    <property type="match status" value="1"/>
</dbReference>
<dbReference type="GO" id="GO:0009360">
    <property type="term" value="C:DNA polymerase III complex"/>
    <property type="evidence" value="ECO:0007669"/>
    <property type="project" value="TreeGrafter"/>
</dbReference>
<evidence type="ECO:0000313" key="3">
    <source>
        <dbReference type="Proteomes" id="UP000279673"/>
    </source>
</evidence>
<organism evidence="2 3">
    <name type="scientific">Paenirhodobacter hankyongi</name>
    <dbReference type="NCBI Taxonomy" id="2294033"/>
    <lineage>
        <taxon>Bacteria</taxon>
        <taxon>Pseudomonadati</taxon>
        <taxon>Pseudomonadota</taxon>
        <taxon>Alphaproteobacteria</taxon>
        <taxon>Rhodobacterales</taxon>
        <taxon>Rhodobacter group</taxon>
        <taxon>Paenirhodobacter</taxon>
    </lineage>
</organism>
<dbReference type="Proteomes" id="UP000279673">
    <property type="component" value="Unassembled WGS sequence"/>
</dbReference>
<dbReference type="Gene3D" id="3.40.50.300">
    <property type="entry name" value="P-loop containing nucleotide triphosphate hydrolases"/>
    <property type="match status" value="1"/>
</dbReference>
<dbReference type="EC" id="2.7.7.7" evidence="2"/>
<dbReference type="GO" id="GO:0003887">
    <property type="term" value="F:DNA-directed DNA polymerase activity"/>
    <property type="evidence" value="ECO:0007669"/>
    <property type="project" value="UniProtKB-EC"/>
</dbReference>
<dbReference type="PANTHER" id="PTHR11669:SF8">
    <property type="entry name" value="DNA POLYMERASE III SUBUNIT DELTA"/>
    <property type="match status" value="1"/>
</dbReference>
<sequence length="371" mass="39361">MSAEDLPDPTQVEGAPHPRDTLALFGQERAEADFLTAFTTGRLHHAWMLTGPRGTGKATLAWRITRFLLTRGAAEPAGLFGTPEPPTSLDTDPDDPVCRRIHAGSEAGVFVLKRGPNATESALSLDIRVDEVRKLKNFLQLSAAEGGRRVVIVDAADEMNTQAANALLKLLEEPPERVTFLLVTHQPARLLPTIRSRCRELRLATLAPADMARALAAAGAETEGEEEALAALASGSVGEAIRLLNLGGLETYSALVALFATLPRLDRPRAIALADSITGKANEPRYDLLLGLIELFLARLARAGLVGPPMPEGAPGEAELMARLAPDGAAAMKWASLHQSLGARARHGKGVNLDPAALVMDMVLEMTAAAA</sequence>
<comment type="caution">
    <text evidence="2">The sequence shown here is derived from an EMBL/GenBank/DDBJ whole genome shotgun (WGS) entry which is preliminary data.</text>
</comment>
<accession>A0A421BXG6</accession>
<name>A0A421BXG6_9RHOB</name>
<dbReference type="EMBL" id="RCHI01000001">
    <property type="protein sequence ID" value="RLL73036.1"/>
    <property type="molecule type" value="Genomic_DNA"/>
</dbReference>
<feature type="domain" description="AAA+ ATPase" evidence="1">
    <location>
        <begin position="43"/>
        <end position="206"/>
    </location>
</feature>
<evidence type="ECO:0000259" key="1">
    <source>
        <dbReference type="SMART" id="SM00382"/>
    </source>
</evidence>
<reference evidence="2 3" key="1">
    <citation type="submission" date="2018-10" db="EMBL/GenBank/DDBJ databases">
        <title>Rhodobacter sp . BO-81.</title>
        <authorList>
            <person name="Im W.T."/>
        </authorList>
    </citation>
    <scope>NUCLEOTIDE SEQUENCE [LARGE SCALE GENOMIC DNA]</scope>
    <source>
        <strain evidence="2 3">BO-81</strain>
    </source>
</reference>
<dbReference type="Pfam" id="PF13177">
    <property type="entry name" value="DNA_pol3_delta2"/>
    <property type="match status" value="1"/>
</dbReference>
<dbReference type="RefSeq" id="WP_121530398.1">
    <property type="nucleotide sequence ID" value="NZ_RCHI01000001.1"/>
</dbReference>
<evidence type="ECO:0000313" key="2">
    <source>
        <dbReference type="EMBL" id="RLL73036.1"/>
    </source>
</evidence>
<dbReference type="InterPro" id="IPR027417">
    <property type="entry name" value="P-loop_NTPase"/>
</dbReference>
<keyword evidence="2" id="KW-0808">Transferase</keyword>
<dbReference type="PANTHER" id="PTHR11669">
    <property type="entry name" value="REPLICATION FACTOR C / DNA POLYMERASE III GAMMA-TAU SUBUNIT"/>
    <property type="match status" value="1"/>
</dbReference>
<dbReference type="AlphaFoldDB" id="A0A421BXG6"/>
<dbReference type="GO" id="GO:0006261">
    <property type="term" value="P:DNA-templated DNA replication"/>
    <property type="evidence" value="ECO:0007669"/>
    <property type="project" value="TreeGrafter"/>
</dbReference>
<dbReference type="InterPro" id="IPR050238">
    <property type="entry name" value="DNA_Rep/Repair_Clamp_Loader"/>
</dbReference>
<keyword evidence="3" id="KW-1185">Reference proteome</keyword>